<dbReference type="PROSITE" id="PS50822">
    <property type="entry name" value="PIWI"/>
    <property type="match status" value="1"/>
</dbReference>
<evidence type="ECO:0000256" key="1">
    <source>
        <dbReference type="SAM" id="MobiDB-lite"/>
    </source>
</evidence>
<dbReference type="Gene3D" id="2.170.260.10">
    <property type="entry name" value="paz domain"/>
    <property type="match status" value="1"/>
</dbReference>
<feature type="region of interest" description="Disordered" evidence="1">
    <location>
        <begin position="1"/>
        <end position="29"/>
    </location>
</feature>
<dbReference type="HOGENOM" id="CLU_004544_4_1_1"/>
<dbReference type="GeneID" id="19969536"/>
<dbReference type="InterPro" id="IPR012337">
    <property type="entry name" value="RNaseH-like_sf"/>
</dbReference>
<dbReference type="eggNOG" id="KOG1041">
    <property type="taxonomic scope" value="Eukaryota"/>
</dbReference>
<dbReference type="RefSeq" id="XP_008714775.1">
    <property type="nucleotide sequence ID" value="XM_008716553.1"/>
</dbReference>
<evidence type="ECO:0000313" key="3">
    <source>
        <dbReference type="EMBL" id="ETN43039.1"/>
    </source>
</evidence>
<dbReference type="SUPFAM" id="SSF53098">
    <property type="entry name" value="Ribonuclease H-like"/>
    <property type="match status" value="1"/>
</dbReference>
<dbReference type="GO" id="GO:0003676">
    <property type="term" value="F:nucleic acid binding"/>
    <property type="evidence" value="ECO:0007669"/>
    <property type="project" value="InterPro"/>
</dbReference>
<dbReference type="SUPFAM" id="SSF101690">
    <property type="entry name" value="PAZ domain"/>
    <property type="match status" value="1"/>
</dbReference>
<organism evidence="3 4">
    <name type="scientific">Cyphellophora europaea (strain CBS 101466)</name>
    <name type="common">Phialophora europaea</name>
    <dbReference type="NCBI Taxonomy" id="1220924"/>
    <lineage>
        <taxon>Eukaryota</taxon>
        <taxon>Fungi</taxon>
        <taxon>Dikarya</taxon>
        <taxon>Ascomycota</taxon>
        <taxon>Pezizomycotina</taxon>
        <taxon>Eurotiomycetes</taxon>
        <taxon>Chaetothyriomycetidae</taxon>
        <taxon>Chaetothyriales</taxon>
        <taxon>Cyphellophoraceae</taxon>
        <taxon>Cyphellophora</taxon>
    </lineage>
</organism>
<dbReference type="InterPro" id="IPR003165">
    <property type="entry name" value="Piwi"/>
</dbReference>
<dbReference type="STRING" id="1220924.W2S512"/>
<feature type="region of interest" description="Disordered" evidence="1">
    <location>
        <begin position="86"/>
        <end position="153"/>
    </location>
</feature>
<dbReference type="Gene3D" id="3.40.50.2300">
    <property type="match status" value="1"/>
</dbReference>
<dbReference type="InterPro" id="IPR036397">
    <property type="entry name" value="RNaseH_sf"/>
</dbReference>
<name>W2S512_CYPE1</name>
<sequence length="1033" mass="114359">MAASWKLPPGGSQPSKINNLTSPGRDGDTLNFSPDFMSGIDSDDRRLTANTNPAKFELSVNFFPVNPGKTTSLYQYRIESIVKIKKPSTGSQVPRSRPTHPKRAPLPRGFAAATKRQRDEKEAKDQEYLAKYQKRVSGNSPAPSGDDGPALDDSLITNRIKRRVIFLLVEKMKANGVKVSIASDYSNTLVTVQPIEHKAVPGIWQVPYFDEDEEEDPNSSNLPQYNVIIGAAKKVDLASLLSLVKKLPAVASNATSTVGPADLATVPNLLNIIFSHCLNAYTHRDLNLEPEVTFIGANKFYQITGPSWPLKTASTPNNVGGVVAKPGFFRSTRVSLGNNILLNINTTTSAFYAPGSLLNVLQGFGLQKPLFEINRFVKGIRVRTTYLRKSPSAQKKARESRGKDAVPLEHIFTVRGLPFLDEKPVATNVFFEIFPEGSESPGEVTVAQYWGSSDNHRINLTKNDIIVDCGRGGFIPARFLEVLPGQHYKPKTEMVARACRPPTENYNMIMNDGMFLFGINPLDQYSPASNFDGLTIERSMVRVPVVMLNPPELSYRGNNGKLTSPMGDLALGRWNLKDRRAFSASPGKTFVVIQLARAGCNRLPPDQFWQFANGFEAALRQFGLLGCKMFRAAPADFHTKHSMELSPYVGYSGDEDRLKTLFRALKNNGMSFVALLLPEDNAELYGQIKRAGDIDVGLHTVCHVMGNFKDKNRKSYWGPKHDPNTAANIVMKVNLKLSRTGANQVLPQPIKDKVLGGKPMIIGIDVTHPGPESSQGAQSVAAVVSSVDPSLAQWPASFRANPCPSVDSGLSMERVLYLAAMIEERLNDFKAVRNGLPDRLIIYRDGLSEEQLDMCKRLELPQVKQAVAKVYGGTKKPAILLVCSVKRHHARLFEGPPSQSSLGVLDKNRNPKPGTAVYSKVTYGDNKDFFLVSHETLQGTTRPCHYIILHNEFEGLSIADVANATHKLCYLFARATRSVSIATPAYYADLAADRARYYVRKWYMARQGQNFDEQEFAEALQVHDDLKRTMFYI</sequence>
<dbReference type="InterPro" id="IPR014811">
    <property type="entry name" value="ArgoL1"/>
</dbReference>
<dbReference type="VEuPathDB" id="FungiDB:HMPREF1541_02197"/>
<dbReference type="PANTHER" id="PTHR22891">
    <property type="entry name" value="EUKARYOTIC TRANSLATION INITIATION FACTOR 2C"/>
    <property type="match status" value="1"/>
</dbReference>
<accession>W2S512</accession>
<dbReference type="Pfam" id="PF02171">
    <property type="entry name" value="Piwi"/>
    <property type="match status" value="1"/>
</dbReference>
<feature type="compositionally biased region" description="Basic and acidic residues" evidence="1">
    <location>
        <begin position="116"/>
        <end position="128"/>
    </location>
</feature>
<evidence type="ECO:0000259" key="2">
    <source>
        <dbReference type="PROSITE" id="PS50822"/>
    </source>
</evidence>
<dbReference type="EMBL" id="KB822718">
    <property type="protein sequence ID" value="ETN43039.1"/>
    <property type="molecule type" value="Genomic_DNA"/>
</dbReference>
<proteinExistence type="predicted"/>
<dbReference type="AlphaFoldDB" id="W2S512"/>
<dbReference type="Proteomes" id="UP000030752">
    <property type="component" value="Unassembled WGS sequence"/>
</dbReference>
<evidence type="ECO:0000313" key="4">
    <source>
        <dbReference type="Proteomes" id="UP000030752"/>
    </source>
</evidence>
<dbReference type="InterPro" id="IPR036085">
    <property type="entry name" value="PAZ_dom_sf"/>
</dbReference>
<reference evidence="3 4" key="1">
    <citation type="submission" date="2013-03" db="EMBL/GenBank/DDBJ databases">
        <title>The Genome Sequence of Phialophora europaea CBS 101466.</title>
        <authorList>
            <consortium name="The Broad Institute Genomics Platform"/>
            <person name="Cuomo C."/>
            <person name="de Hoog S."/>
            <person name="Gorbushina A."/>
            <person name="Walker B."/>
            <person name="Young S.K."/>
            <person name="Zeng Q."/>
            <person name="Gargeya S."/>
            <person name="Fitzgerald M."/>
            <person name="Haas B."/>
            <person name="Abouelleil A."/>
            <person name="Allen A.W."/>
            <person name="Alvarado L."/>
            <person name="Arachchi H.M."/>
            <person name="Berlin A.M."/>
            <person name="Chapman S.B."/>
            <person name="Gainer-Dewar J."/>
            <person name="Goldberg J."/>
            <person name="Griggs A."/>
            <person name="Gujja S."/>
            <person name="Hansen M."/>
            <person name="Howarth C."/>
            <person name="Imamovic A."/>
            <person name="Ireland A."/>
            <person name="Larimer J."/>
            <person name="McCowan C."/>
            <person name="Murphy C."/>
            <person name="Pearson M."/>
            <person name="Poon T.W."/>
            <person name="Priest M."/>
            <person name="Roberts A."/>
            <person name="Saif S."/>
            <person name="Shea T."/>
            <person name="Sisk P."/>
            <person name="Sykes S."/>
            <person name="Wortman J."/>
            <person name="Nusbaum C."/>
            <person name="Birren B."/>
        </authorList>
    </citation>
    <scope>NUCLEOTIDE SEQUENCE [LARGE SCALE GENOMIC DNA]</scope>
    <source>
        <strain evidence="3 4">CBS 101466</strain>
    </source>
</reference>
<protein>
    <recommendedName>
        <fullName evidence="2">Piwi domain-containing protein</fullName>
    </recommendedName>
</protein>
<dbReference type="InParanoid" id="W2S512"/>
<feature type="domain" description="Piwi" evidence="2">
    <location>
        <begin position="672"/>
        <end position="1000"/>
    </location>
</feature>
<dbReference type="Pfam" id="PF08699">
    <property type="entry name" value="ArgoL1"/>
    <property type="match status" value="1"/>
</dbReference>
<dbReference type="Gene3D" id="3.30.420.10">
    <property type="entry name" value="Ribonuclease H-like superfamily/Ribonuclease H"/>
    <property type="match status" value="1"/>
</dbReference>
<keyword evidence="4" id="KW-1185">Reference proteome</keyword>
<feature type="compositionally biased region" description="Polar residues" evidence="1">
    <location>
        <begin position="12"/>
        <end position="22"/>
    </location>
</feature>
<dbReference type="SMART" id="SM01163">
    <property type="entry name" value="DUF1785"/>
    <property type="match status" value="1"/>
</dbReference>
<dbReference type="OrthoDB" id="10252740at2759"/>
<dbReference type="SMART" id="SM00950">
    <property type="entry name" value="Piwi"/>
    <property type="match status" value="1"/>
</dbReference>
<gene>
    <name evidence="3" type="ORF">HMPREF1541_02197</name>
</gene>